<protein>
    <submittedName>
        <fullName evidence="1">Uncharacterized protein</fullName>
    </submittedName>
</protein>
<keyword evidence="2" id="KW-1185">Reference proteome</keyword>
<evidence type="ECO:0000313" key="1">
    <source>
        <dbReference type="EMBL" id="TSL61284.1"/>
    </source>
</evidence>
<dbReference type="OrthoDB" id="410721at2759"/>
<dbReference type="AlphaFoldDB" id="A0A556U0K3"/>
<dbReference type="EMBL" id="VCAZ01000034">
    <property type="protein sequence ID" value="TSL61284.1"/>
    <property type="molecule type" value="Genomic_DNA"/>
</dbReference>
<dbReference type="Proteomes" id="UP000319801">
    <property type="component" value="Unassembled WGS sequence"/>
</dbReference>
<reference evidence="1 2" key="1">
    <citation type="journal article" date="2019" name="Genome Biol. Evol.">
        <title>Whole-Genome Sequencing of the Giant Devil Catfish, Bagarius yarrelli.</title>
        <authorList>
            <person name="Jiang W."/>
            <person name="Lv Y."/>
            <person name="Cheng L."/>
            <person name="Yang K."/>
            <person name="Chao B."/>
            <person name="Wang X."/>
            <person name="Li Y."/>
            <person name="Pan X."/>
            <person name="You X."/>
            <person name="Zhang Y."/>
            <person name="Yang J."/>
            <person name="Li J."/>
            <person name="Zhang X."/>
            <person name="Liu S."/>
            <person name="Sun C."/>
            <person name="Yang J."/>
            <person name="Shi Q."/>
        </authorList>
    </citation>
    <scope>NUCLEOTIDE SEQUENCE [LARGE SCALE GENOMIC DNA]</scope>
    <source>
        <strain evidence="1">JWS20170419001</strain>
        <tissue evidence="1">Muscle</tissue>
    </source>
</reference>
<comment type="caution">
    <text evidence="1">The sequence shown here is derived from an EMBL/GenBank/DDBJ whole genome shotgun (WGS) entry which is preliminary data.</text>
</comment>
<sequence>MGSVALWYKCFSDEDLKKTLTVNALSNDMQLKIMHMVKSGELSIDDALDQARRDKLQLLQRNFDLEIDFSTKLLCSIEKGIVKRKLPFQDIINCHDAAGTKFTVAFRDHHDYELEAMSPQDKQKMLELINQIIYRNIQPVGIYAELDQPPVSPERLYEGQLLLKRGGLASSKWIKYSRVHLH</sequence>
<gene>
    <name evidence="1" type="ORF">Baya_6555</name>
</gene>
<name>A0A556U0K3_BAGYA</name>
<accession>A0A556U0K3</accession>
<evidence type="ECO:0000313" key="2">
    <source>
        <dbReference type="Proteomes" id="UP000319801"/>
    </source>
</evidence>
<proteinExistence type="predicted"/>
<organism evidence="1 2">
    <name type="scientific">Bagarius yarrelli</name>
    <name type="common">Goonch</name>
    <name type="synonym">Bagrus yarrelli</name>
    <dbReference type="NCBI Taxonomy" id="175774"/>
    <lineage>
        <taxon>Eukaryota</taxon>
        <taxon>Metazoa</taxon>
        <taxon>Chordata</taxon>
        <taxon>Craniata</taxon>
        <taxon>Vertebrata</taxon>
        <taxon>Euteleostomi</taxon>
        <taxon>Actinopterygii</taxon>
        <taxon>Neopterygii</taxon>
        <taxon>Teleostei</taxon>
        <taxon>Ostariophysi</taxon>
        <taxon>Siluriformes</taxon>
        <taxon>Sisoridae</taxon>
        <taxon>Sisorinae</taxon>
        <taxon>Bagarius</taxon>
    </lineage>
</organism>